<evidence type="ECO:0000313" key="1">
    <source>
        <dbReference type="EMBL" id="MBA0812887.1"/>
    </source>
</evidence>
<sequence>MEKGVLDKVKDNVVVRMWSKK</sequence>
<proteinExistence type="predicted"/>
<dbReference type="AlphaFoldDB" id="A0A7J9HSQ3"/>
<keyword evidence="2" id="KW-1185">Reference proteome</keyword>
<reference evidence="1 2" key="1">
    <citation type="journal article" date="2019" name="Genome Biol. Evol.">
        <title>Insights into the evolution of the New World diploid cottons (Gossypium, subgenus Houzingenia) based on genome sequencing.</title>
        <authorList>
            <person name="Grover C.E."/>
            <person name="Arick M.A. 2nd"/>
            <person name="Thrash A."/>
            <person name="Conover J.L."/>
            <person name="Sanders W.S."/>
            <person name="Peterson D.G."/>
            <person name="Frelichowski J.E."/>
            <person name="Scheffler J.A."/>
            <person name="Scheffler B.E."/>
            <person name="Wendel J.F."/>
        </authorList>
    </citation>
    <scope>NUCLEOTIDE SEQUENCE [LARGE SCALE GENOMIC DNA]</scope>
    <source>
        <strain evidence="1">0</strain>
        <tissue evidence="1">Leaf</tissue>
    </source>
</reference>
<dbReference type="Proteomes" id="UP000593560">
    <property type="component" value="Unassembled WGS sequence"/>
</dbReference>
<dbReference type="EMBL" id="JABFAD010000011">
    <property type="protein sequence ID" value="MBA0812887.1"/>
    <property type="molecule type" value="Genomic_DNA"/>
</dbReference>
<accession>A0A7J9HSQ3</accession>
<gene>
    <name evidence="1" type="ORF">Gohar_026810</name>
</gene>
<evidence type="ECO:0000313" key="2">
    <source>
        <dbReference type="Proteomes" id="UP000593560"/>
    </source>
</evidence>
<feature type="non-terminal residue" evidence="1">
    <location>
        <position position="21"/>
    </location>
</feature>
<protein>
    <submittedName>
        <fullName evidence="1">Uncharacterized protein</fullName>
    </submittedName>
</protein>
<comment type="caution">
    <text evidence="1">The sequence shown here is derived from an EMBL/GenBank/DDBJ whole genome shotgun (WGS) entry which is preliminary data.</text>
</comment>
<organism evidence="1 2">
    <name type="scientific">Gossypium harknessii</name>
    <dbReference type="NCBI Taxonomy" id="34285"/>
    <lineage>
        <taxon>Eukaryota</taxon>
        <taxon>Viridiplantae</taxon>
        <taxon>Streptophyta</taxon>
        <taxon>Embryophyta</taxon>
        <taxon>Tracheophyta</taxon>
        <taxon>Spermatophyta</taxon>
        <taxon>Magnoliopsida</taxon>
        <taxon>eudicotyledons</taxon>
        <taxon>Gunneridae</taxon>
        <taxon>Pentapetalae</taxon>
        <taxon>rosids</taxon>
        <taxon>malvids</taxon>
        <taxon>Malvales</taxon>
        <taxon>Malvaceae</taxon>
        <taxon>Malvoideae</taxon>
        <taxon>Gossypium</taxon>
    </lineage>
</organism>
<name>A0A7J9HSQ3_9ROSI</name>